<accession>A0A8X6VK17</accession>
<comment type="caution">
    <text evidence="1">The sequence shown here is derived from an EMBL/GenBank/DDBJ whole genome shotgun (WGS) entry which is preliminary data.</text>
</comment>
<dbReference type="EMBL" id="BMAU01021284">
    <property type="protein sequence ID" value="GFY08840.1"/>
    <property type="molecule type" value="Genomic_DNA"/>
</dbReference>
<sequence length="115" mass="13521">MCHPRYLTMVQNYESVAKSPRVAELGDVNIHSIVLWEDGEPLARGTIFWARHRSKRSIAIDYSTKEFSVRFSQFKELSETPQFIMSPDVTSFDKLNLSQFDWLEIEEFEVQLIDF</sequence>
<evidence type="ECO:0000313" key="1">
    <source>
        <dbReference type="EMBL" id="GFY08840.1"/>
    </source>
</evidence>
<protein>
    <submittedName>
        <fullName evidence="1">Uncharacterized protein</fullName>
    </submittedName>
</protein>
<reference evidence="1" key="1">
    <citation type="submission" date="2020-08" db="EMBL/GenBank/DDBJ databases">
        <title>Multicomponent nature underlies the extraordinary mechanical properties of spider dragline silk.</title>
        <authorList>
            <person name="Kono N."/>
            <person name="Nakamura H."/>
            <person name="Mori M."/>
            <person name="Yoshida Y."/>
            <person name="Ohtoshi R."/>
            <person name="Malay A.D."/>
            <person name="Moran D.A.P."/>
            <person name="Tomita M."/>
            <person name="Numata K."/>
            <person name="Arakawa K."/>
        </authorList>
    </citation>
    <scope>NUCLEOTIDE SEQUENCE</scope>
</reference>
<dbReference type="AlphaFoldDB" id="A0A8X6VK17"/>
<organism evidence="1 2">
    <name type="scientific">Trichonephila clavipes</name>
    <name type="common">Golden silk orbweaver</name>
    <name type="synonym">Nephila clavipes</name>
    <dbReference type="NCBI Taxonomy" id="2585209"/>
    <lineage>
        <taxon>Eukaryota</taxon>
        <taxon>Metazoa</taxon>
        <taxon>Ecdysozoa</taxon>
        <taxon>Arthropoda</taxon>
        <taxon>Chelicerata</taxon>
        <taxon>Arachnida</taxon>
        <taxon>Araneae</taxon>
        <taxon>Araneomorphae</taxon>
        <taxon>Entelegynae</taxon>
        <taxon>Araneoidea</taxon>
        <taxon>Nephilidae</taxon>
        <taxon>Trichonephila</taxon>
    </lineage>
</organism>
<evidence type="ECO:0000313" key="2">
    <source>
        <dbReference type="Proteomes" id="UP000887159"/>
    </source>
</evidence>
<keyword evidence="2" id="KW-1185">Reference proteome</keyword>
<proteinExistence type="predicted"/>
<dbReference type="Proteomes" id="UP000887159">
    <property type="component" value="Unassembled WGS sequence"/>
</dbReference>
<gene>
    <name evidence="1" type="primary">AVEN_169803_1</name>
    <name evidence="1" type="ORF">TNCV_4660331</name>
</gene>
<name>A0A8X6VK17_TRICX</name>